<keyword evidence="3" id="KW-1185">Reference proteome</keyword>
<protein>
    <submittedName>
        <fullName evidence="2">Uncharacterized protein</fullName>
    </submittedName>
</protein>
<dbReference type="STRING" id="1121455.SAMN02745728_01610"/>
<organism evidence="2 3">
    <name type="scientific">Desulfovibrio litoralis DSM 11393</name>
    <dbReference type="NCBI Taxonomy" id="1121455"/>
    <lineage>
        <taxon>Bacteria</taxon>
        <taxon>Pseudomonadati</taxon>
        <taxon>Thermodesulfobacteriota</taxon>
        <taxon>Desulfovibrionia</taxon>
        <taxon>Desulfovibrionales</taxon>
        <taxon>Desulfovibrionaceae</taxon>
        <taxon>Desulfovibrio</taxon>
    </lineage>
</organism>
<name>A0A1M7T6B5_9BACT</name>
<dbReference type="AlphaFoldDB" id="A0A1M7T6B5"/>
<dbReference type="OrthoDB" id="5396767at2"/>
<evidence type="ECO:0000313" key="3">
    <source>
        <dbReference type="Proteomes" id="UP000186469"/>
    </source>
</evidence>
<dbReference type="RefSeq" id="WP_072697299.1">
    <property type="nucleotide sequence ID" value="NZ_FRDI01000007.1"/>
</dbReference>
<evidence type="ECO:0000313" key="2">
    <source>
        <dbReference type="EMBL" id="SHN66290.1"/>
    </source>
</evidence>
<reference evidence="2 3" key="1">
    <citation type="submission" date="2016-12" db="EMBL/GenBank/DDBJ databases">
        <authorList>
            <person name="Song W.-J."/>
            <person name="Kurnit D.M."/>
        </authorList>
    </citation>
    <scope>NUCLEOTIDE SEQUENCE [LARGE SCALE GENOMIC DNA]</scope>
    <source>
        <strain evidence="2 3">DSM 11393</strain>
    </source>
</reference>
<sequence length="210" mass="23690">MKLALETTDWRIPLLFQKGVKVKIIAGKTPYQVITQDFSLAPKYLEKHIEAVFLQGHPLDDLTLNLVYEDNRLVLADGLPGISGICMRRKSPLKDYRSGISQETMQNSGQNSGQSSSKDQGKDQGLHQNRFANETIQIELALFGLAQSLYSHFLKKGIYLEAKRLKELINDAEPQDYQQILLDDKKLTLEELKTALNFLDDNDLVVVSGL</sequence>
<dbReference type="Proteomes" id="UP000186469">
    <property type="component" value="Unassembled WGS sequence"/>
</dbReference>
<evidence type="ECO:0000256" key="1">
    <source>
        <dbReference type="SAM" id="MobiDB-lite"/>
    </source>
</evidence>
<proteinExistence type="predicted"/>
<accession>A0A1M7T6B5</accession>
<dbReference type="EMBL" id="FRDI01000007">
    <property type="protein sequence ID" value="SHN66290.1"/>
    <property type="molecule type" value="Genomic_DNA"/>
</dbReference>
<feature type="region of interest" description="Disordered" evidence="1">
    <location>
        <begin position="103"/>
        <end position="125"/>
    </location>
</feature>
<feature type="compositionally biased region" description="Low complexity" evidence="1">
    <location>
        <begin position="106"/>
        <end position="118"/>
    </location>
</feature>
<gene>
    <name evidence="2" type="ORF">SAMN02745728_01610</name>
</gene>